<evidence type="ECO:0000313" key="1">
    <source>
        <dbReference type="EMBL" id="TVT19489.1"/>
    </source>
</evidence>
<protein>
    <recommendedName>
        <fullName evidence="3">ATP-binding protein</fullName>
    </recommendedName>
</protein>
<dbReference type="Gene3D" id="3.30.565.10">
    <property type="entry name" value="Histidine kinase-like ATPase, C-terminal domain"/>
    <property type="match status" value="1"/>
</dbReference>
<proteinExistence type="predicted"/>
<dbReference type="Proteomes" id="UP000318578">
    <property type="component" value="Unassembled WGS sequence"/>
</dbReference>
<evidence type="ECO:0008006" key="3">
    <source>
        <dbReference type="Google" id="ProtNLM"/>
    </source>
</evidence>
<organism evidence="1 2">
    <name type="scientific">Amycolatopsis acidiphila</name>
    <dbReference type="NCBI Taxonomy" id="715473"/>
    <lineage>
        <taxon>Bacteria</taxon>
        <taxon>Bacillati</taxon>
        <taxon>Actinomycetota</taxon>
        <taxon>Actinomycetes</taxon>
        <taxon>Pseudonocardiales</taxon>
        <taxon>Pseudonocardiaceae</taxon>
        <taxon>Amycolatopsis</taxon>
    </lineage>
</organism>
<name>A0A558A5D1_9PSEU</name>
<dbReference type="AlphaFoldDB" id="A0A558A5D1"/>
<evidence type="ECO:0000313" key="2">
    <source>
        <dbReference type="Proteomes" id="UP000318578"/>
    </source>
</evidence>
<dbReference type="RefSeq" id="WP_144642124.1">
    <property type="nucleotide sequence ID" value="NZ_BNAX01000001.1"/>
</dbReference>
<gene>
    <name evidence="1" type="ORF">FNH06_23900</name>
</gene>
<dbReference type="OrthoDB" id="4326936at2"/>
<sequence>MTGDSVPARTTTRGTASGKLRTWARSVLTGEWTEDTVLDVVVVLEELANHVCRGGRPAQVRLSYRTGNRLRIEVDDERAVPRSLGSDIGALLVRHLARDSGVRRWRRGVTFWADVALVASRVPGALPGGVVLGPFEPGARSPN</sequence>
<reference evidence="1 2" key="1">
    <citation type="submission" date="2019-07" db="EMBL/GenBank/DDBJ databases">
        <title>New species of Amycolatopsis and Streptomyces.</title>
        <authorList>
            <person name="Duangmal K."/>
            <person name="Teo W.F.A."/>
            <person name="Lipun K."/>
        </authorList>
    </citation>
    <scope>NUCLEOTIDE SEQUENCE [LARGE SCALE GENOMIC DNA]</scope>
    <source>
        <strain evidence="1 2">JCM 30562</strain>
    </source>
</reference>
<keyword evidence="2" id="KW-1185">Reference proteome</keyword>
<dbReference type="InterPro" id="IPR036890">
    <property type="entry name" value="HATPase_C_sf"/>
</dbReference>
<comment type="caution">
    <text evidence="1">The sequence shown here is derived from an EMBL/GenBank/DDBJ whole genome shotgun (WGS) entry which is preliminary data.</text>
</comment>
<dbReference type="EMBL" id="VJZA01000046">
    <property type="protein sequence ID" value="TVT19489.1"/>
    <property type="molecule type" value="Genomic_DNA"/>
</dbReference>
<accession>A0A558A5D1</accession>